<dbReference type="EMBL" id="JAEHOE010000065">
    <property type="protein sequence ID" value="KAG2490110.1"/>
    <property type="molecule type" value="Genomic_DNA"/>
</dbReference>
<reference evidence="9" key="1">
    <citation type="journal article" date="2020" name="bioRxiv">
        <title>Comparative genomics of Chlamydomonas.</title>
        <authorList>
            <person name="Craig R.J."/>
            <person name="Hasan A.R."/>
            <person name="Ness R.W."/>
            <person name="Keightley P.D."/>
        </authorList>
    </citation>
    <scope>NUCLEOTIDE SEQUENCE</scope>
    <source>
        <strain evidence="9">CCAP 11/70</strain>
    </source>
</reference>
<gene>
    <name evidence="9" type="ORF">HYH03_011416</name>
</gene>
<evidence type="ECO:0000256" key="3">
    <source>
        <dbReference type="ARBA" id="ARBA00023002"/>
    </source>
</evidence>
<keyword evidence="2 7" id="KW-0479">Metal-binding</keyword>
<keyword evidence="10" id="KW-1185">Reference proteome</keyword>
<evidence type="ECO:0000313" key="10">
    <source>
        <dbReference type="Proteomes" id="UP000612055"/>
    </source>
</evidence>
<keyword evidence="8" id="KW-0812">Transmembrane</keyword>
<feature type="transmembrane region" description="Helical" evidence="8">
    <location>
        <begin position="14"/>
        <end position="32"/>
    </location>
</feature>
<feature type="binding site" evidence="7">
    <location>
        <position position="543"/>
    </location>
    <ligand>
        <name>Fe cation</name>
        <dbReference type="ChEBI" id="CHEBI:24875"/>
        <note>catalytic</note>
    </ligand>
</feature>
<dbReference type="GO" id="GO:0046872">
    <property type="term" value="F:metal ion binding"/>
    <property type="evidence" value="ECO:0007669"/>
    <property type="project" value="UniProtKB-KW"/>
</dbReference>
<evidence type="ECO:0000256" key="8">
    <source>
        <dbReference type="SAM" id="Phobius"/>
    </source>
</evidence>
<organism evidence="9 10">
    <name type="scientific">Edaphochlamys debaryana</name>
    <dbReference type="NCBI Taxonomy" id="47281"/>
    <lineage>
        <taxon>Eukaryota</taxon>
        <taxon>Viridiplantae</taxon>
        <taxon>Chlorophyta</taxon>
        <taxon>core chlorophytes</taxon>
        <taxon>Chlorophyceae</taxon>
        <taxon>CS clade</taxon>
        <taxon>Chlamydomonadales</taxon>
        <taxon>Chlamydomonadales incertae sedis</taxon>
        <taxon>Edaphochlamys</taxon>
    </lineage>
</organism>
<comment type="similarity">
    <text evidence="1">Belongs to the carotenoid oxygenase family.</text>
</comment>
<sequence length="559" mass="61470">MATASSSGSGRSPLWLHVAVPATAVTTTLLLYSQRTRIMSWMYDAIAKATSKEGAAGKAYLSGNFGPVQDELFAQDLPVIDGKLPYGLDGCYARVGPNPFFEPTAGYHWFDGDGMIHAVRIRNGKASYCNRYIETDRLKQERAAGRPLFIKLGDLYGKRGIALLLWNKLAKCVGAIRTTLGSGTANTALVYHAGRLLSLNEGDLPYGLRVLSSGLVETLGRLKVDKAWKTSFTAHPKVDAATGELLFMGYSFARNPYVTAGVLDEQGKLTKRWGVELPYPTMMHDMAATKNYIVLLHFPLCFDGEAMVRDGSIPFRLRTDLPTRMGLVKRDQPSSDKAEVTWFELPGPGAMAFHVANAWEDAKGDVKIYACQMDAINLDLDKGDLDKERPMMTEYTLSPATGTASARRLTEVVGDFPVIHPGKSTLPCRYSWVATMDTSAGTPSFTGIAKIDLGAKPGKDACCGKIVYPPGCYGGEAVYVPRATTIADPKWASRLSEDDGWLMVYLYDSKQDVSYMAIYDARTMDKKPVCRVRLPRRVPYGFHGTWVTEPQLKAQVMWV</sequence>
<feature type="binding site" evidence="7">
    <location>
        <position position="284"/>
    </location>
    <ligand>
        <name>Fe cation</name>
        <dbReference type="ChEBI" id="CHEBI:24875"/>
        <note>catalytic</note>
    </ligand>
</feature>
<dbReference type="AlphaFoldDB" id="A0A835XUQ2"/>
<protein>
    <recommendedName>
        <fullName evidence="5">carotenoid 9,10-dioxygenase</fullName>
        <ecNumber evidence="5">1.14.99.n4</ecNumber>
    </recommendedName>
</protein>
<keyword evidence="8" id="KW-1133">Transmembrane helix</keyword>
<dbReference type="Proteomes" id="UP000612055">
    <property type="component" value="Unassembled WGS sequence"/>
</dbReference>
<keyword evidence="8" id="KW-0472">Membrane</keyword>
<keyword evidence="3" id="KW-0560">Oxidoreductase</keyword>
<dbReference type="EC" id="1.14.99.n4" evidence="5"/>
<dbReference type="PANTHER" id="PTHR10543:SF89">
    <property type="entry name" value="CAROTENOID 9,10(9',10')-CLEAVAGE DIOXYGENASE 1"/>
    <property type="match status" value="1"/>
</dbReference>
<comment type="caution">
    <text evidence="9">The sequence shown here is derived from an EMBL/GenBank/DDBJ whole genome shotgun (WGS) entry which is preliminary data.</text>
</comment>
<feature type="binding site" evidence="7">
    <location>
        <position position="235"/>
    </location>
    <ligand>
        <name>Fe cation</name>
        <dbReference type="ChEBI" id="CHEBI:24875"/>
        <note>catalytic</note>
    </ligand>
</feature>
<comment type="catalytic activity">
    <reaction evidence="6">
        <text>all-trans-zeaxanthin + 2 O2 = 4,9-dimethyldodeca-2,4,6,8,10-pentaenedial + 2 (3R)-hydroxy-beta-ionone</text>
        <dbReference type="Rhea" id="RHEA:26393"/>
        <dbReference type="ChEBI" id="CHEBI:15379"/>
        <dbReference type="ChEBI" id="CHEBI:27547"/>
        <dbReference type="ChEBI" id="CHEBI:53171"/>
        <dbReference type="ChEBI" id="CHEBI:53173"/>
        <dbReference type="EC" id="1.14.99.n4"/>
    </reaction>
</comment>
<dbReference type="Pfam" id="PF03055">
    <property type="entry name" value="RPE65"/>
    <property type="match status" value="1"/>
</dbReference>
<dbReference type="GO" id="GO:0010436">
    <property type="term" value="F:carotenoid dioxygenase activity"/>
    <property type="evidence" value="ECO:0007669"/>
    <property type="project" value="TreeGrafter"/>
</dbReference>
<evidence type="ECO:0000256" key="1">
    <source>
        <dbReference type="ARBA" id="ARBA00006787"/>
    </source>
</evidence>
<feature type="binding site" evidence="7">
    <location>
        <position position="354"/>
    </location>
    <ligand>
        <name>Fe cation</name>
        <dbReference type="ChEBI" id="CHEBI:24875"/>
        <note>catalytic</note>
    </ligand>
</feature>
<evidence type="ECO:0000256" key="4">
    <source>
        <dbReference type="ARBA" id="ARBA00023004"/>
    </source>
</evidence>
<evidence type="ECO:0000256" key="2">
    <source>
        <dbReference type="ARBA" id="ARBA00022723"/>
    </source>
</evidence>
<dbReference type="GO" id="GO:0016121">
    <property type="term" value="P:carotene catabolic process"/>
    <property type="evidence" value="ECO:0007669"/>
    <property type="project" value="TreeGrafter"/>
</dbReference>
<proteinExistence type="inferred from homology"/>
<keyword evidence="4 7" id="KW-0408">Iron</keyword>
<evidence type="ECO:0000256" key="7">
    <source>
        <dbReference type="PIRSR" id="PIRSR604294-1"/>
    </source>
</evidence>
<dbReference type="PANTHER" id="PTHR10543">
    <property type="entry name" value="BETA-CAROTENE DIOXYGENASE"/>
    <property type="match status" value="1"/>
</dbReference>
<comment type="cofactor">
    <cofactor evidence="7">
        <name>Fe(2+)</name>
        <dbReference type="ChEBI" id="CHEBI:29033"/>
    </cofactor>
    <text evidence="7">Binds 1 Fe(2+) ion per subunit.</text>
</comment>
<dbReference type="GO" id="GO:0009570">
    <property type="term" value="C:chloroplast stroma"/>
    <property type="evidence" value="ECO:0007669"/>
    <property type="project" value="TreeGrafter"/>
</dbReference>
<dbReference type="InterPro" id="IPR004294">
    <property type="entry name" value="Carotenoid_Oase"/>
</dbReference>
<name>A0A835XUQ2_9CHLO</name>
<accession>A0A835XUQ2</accession>
<evidence type="ECO:0000256" key="5">
    <source>
        <dbReference type="ARBA" id="ARBA00039084"/>
    </source>
</evidence>
<evidence type="ECO:0000313" key="9">
    <source>
        <dbReference type="EMBL" id="KAG2490110.1"/>
    </source>
</evidence>
<dbReference type="OrthoDB" id="1069523at2759"/>
<evidence type="ECO:0000256" key="6">
    <source>
        <dbReference type="ARBA" id="ARBA00048709"/>
    </source>
</evidence>